<dbReference type="STRING" id="984485.A0A1E4RD00"/>
<evidence type="ECO:0000256" key="4">
    <source>
        <dbReference type="ARBA" id="ARBA00022912"/>
    </source>
</evidence>
<dbReference type="GO" id="GO:0043409">
    <property type="term" value="P:negative regulation of MAPK cascade"/>
    <property type="evidence" value="ECO:0007669"/>
    <property type="project" value="TreeGrafter"/>
</dbReference>
<protein>
    <recommendedName>
        <fullName evidence="2">protein-tyrosine-phosphatase</fullName>
        <ecNumber evidence="2">3.1.3.48</ecNumber>
    </recommendedName>
</protein>
<proteinExistence type="inferred from homology"/>
<dbReference type="SUPFAM" id="SSF52799">
    <property type="entry name" value="(Phosphotyrosine protein) phosphatases II"/>
    <property type="match status" value="1"/>
</dbReference>
<evidence type="ECO:0000256" key="5">
    <source>
        <dbReference type="SAM" id="MobiDB-lite"/>
    </source>
</evidence>
<dbReference type="PROSITE" id="PS00383">
    <property type="entry name" value="TYR_PHOSPHATASE_1"/>
    <property type="match status" value="1"/>
</dbReference>
<dbReference type="GO" id="GO:0033550">
    <property type="term" value="F:MAP kinase tyrosine phosphatase activity"/>
    <property type="evidence" value="ECO:0007669"/>
    <property type="project" value="TreeGrafter"/>
</dbReference>
<feature type="compositionally biased region" description="Polar residues" evidence="5">
    <location>
        <begin position="83"/>
        <end position="110"/>
    </location>
</feature>
<gene>
    <name evidence="8" type="ORF">HYPBUDRAFT_154013</name>
</gene>
<dbReference type="InterPro" id="IPR000340">
    <property type="entry name" value="Dual-sp_phosphatase_cat-dom"/>
</dbReference>
<evidence type="ECO:0000313" key="9">
    <source>
        <dbReference type="Proteomes" id="UP000095085"/>
    </source>
</evidence>
<dbReference type="PROSITE" id="PS50056">
    <property type="entry name" value="TYR_PHOSPHATASE_2"/>
    <property type="match status" value="1"/>
</dbReference>
<dbReference type="GO" id="GO:0005829">
    <property type="term" value="C:cytosol"/>
    <property type="evidence" value="ECO:0007669"/>
    <property type="project" value="TreeGrafter"/>
</dbReference>
<dbReference type="GO" id="GO:0008330">
    <property type="term" value="F:protein tyrosine/threonine phosphatase activity"/>
    <property type="evidence" value="ECO:0007669"/>
    <property type="project" value="TreeGrafter"/>
</dbReference>
<dbReference type="PANTHER" id="PTHR10159:SF519">
    <property type="entry name" value="DUAL SPECIFICITY PROTEIN PHOSPHATASE MPK3"/>
    <property type="match status" value="1"/>
</dbReference>
<evidence type="ECO:0000256" key="3">
    <source>
        <dbReference type="ARBA" id="ARBA00022801"/>
    </source>
</evidence>
<dbReference type="PROSITE" id="PS50054">
    <property type="entry name" value="TYR_PHOSPHATASE_DUAL"/>
    <property type="match status" value="1"/>
</dbReference>
<dbReference type="InterPro" id="IPR000387">
    <property type="entry name" value="Tyr_Pase_dom"/>
</dbReference>
<evidence type="ECO:0000313" key="8">
    <source>
        <dbReference type="EMBL" id="ODV65139.1"/>
    </source>
</evidence>
<dbReference type="RefSeq" id="XP_020074206.1">
    <property type="nucleotide sequence ID" value="XM_020221852.1"/>
</dbReference>
<evidence type="ECO:0000256" key="2">
    <source>
        <dbReference type="ARBA" id="ARBA00013064"/>
    </source>
</evidence>
<feature type="compositionally biased region" description="Low complexity" evidence="5">
    <location>
        <begin position="30"/>
        <end position="45"/>
    </location>
</feature>
<dbReference type="AlphaFoldDB" id="A0A1E4RD00"/>
<dbReference type="CDD" id="cd14521">
    <property type="entry name" value="DSP_fungal_SDP1-like"/>
    <property type="match status" value="1"/>
</dbReference>
<accession>A0A1E4RD00</accession>
<dbReference type="Pfam" id="PF00782">
    <property type="entry name" value="DSPc"/>
    <property type="match status" value="1"/>
</dbReference>
<dbReference type="GeneID" id="30996401"/>
<feature type="domain" description="Tyrosine specific protein phosphatases" evidence="7">
    <location>
        <begin position="315"/>
        <end position="370"/>
    </location>
</feature>
<comment type="similarity">
    <text evidence="1">Belongs to the protein-tyrosine phosphatase family. Non-receptor class dual specificity subfamily.</text>
</comment>
<dbReference type="Proteomes" id="UP000095085">
    <property type="component" value="Unassembled WGS sequence"/>
</dbReference>
<reference evidence="9" key="1">
    <citation type="submission" date="2016-05" db="EMBL/GenBank/DDBJ databases">
        <title>Comparative genomics of biotechnologically important yeasts.</title>
        <authorList>
            <consortium name="DOE Joint Genome Institute"/>
            <person name="Riley R."/>
            <person name="Haridas S."/>
            <person name="Wolfe K.H."/>
            <person name="Lopes M.R."/>
            <person name="Hittinger C.T."/>
            <person name="Goker M."/>
            <person name="Salamov A."/>
            <person name="Wisecaver J."/>
            <person name="Long T.M."/>
            <person name="Aerts A.L."/>
            <person name="Barry K."/>
            <person name="Choi C."/>
            <person name="Clum A."/>
            <person name="Coughlan A.Y."/>
            <person name="Deshpande S."/>
            <person name="Douglass A.P."/>
            <person name="Hanson S.J."/>
            <person name="Klenk H.-P."/>
            <person name="Labutti K."/>
            <person name="Lapidus A."/>
            <person name="Lindquist E."/>
            <person name="Lipzen A."/>
            <person name="Meier-Kolthoff J.P."/>
            <person name="Ohm R.A."/>
            <person name="Otillar R.P."/>
            <person name="Pangilinan J."/>
            <person name="Peng Y."/>
            <person name="Rokas A."/>
            <person name="Rosa C.A."/>
            <person name="Scheuner C."/>
            <person name="Sibirny A.A."/>
            <person name="Slot J.C."/>
            <person name="Stielow J.B."/>
            <person name="Sun H."/>
            <person name="Kurtzman C.P."/>
            <person name="Blackwell M."/>
            <person name="Grigoriev I.V."/>
            <person name="Jeffries T.W."/>
        </authorList>
    </citation>
    <scope>NUCLEOTIDE SEQUENCE [LARGE SCALE GENOMIC DNA]</scope>
    <source>
        <strain evidence="9">NRRL Y-1933</strain>
    </source>
</reference>
<sequence>MSSNPFLIKPHPPPPPTPTFNQKEEKASPSSSSKNMSTTTTNTTSLPFQIPRPGFNHYSPYSGSPSSNYSLASLESPKPIDSINGSINYSPKHSRKPSSLTSSRNINMKNLSLNLNKPDALPEKEDLTDPLPFNKPSITRRKTLTLSIPNNEELLTPNVSNTPIMPPLPKLPKKSQTTPQLSNFKFPLEQNDELNYQLNQSSDYNEYPNNLQSPFIINNEFINKVQSINLNDHKFKKLPEELQEKNQLNAYPNGPANVLNNQIYLFSDPNISDYKVNLNDYDLVINVAKECQDLSLNHENEYLYIPWSHNSSISKDLPNLTNQISKFDQPNKKILIHCQCGVSRSACVIVAYFMKKFKIGVNDAYDLLKNGTSNNDKLLAKDLSHKGYYIESCDRICPNMSLIFELMEFGDSIS</sequence>
<dbReference type="GO" id="GO:0017017">
    <property type="term" value="F:MAP kinase tyrosine/serine/threonine phosphatase activity"/>
    <property type="evidence" value="ECO:0007669"/>
    <property type="project" value="TreeGrafter"/>
</dbReference>
<feature type="region of interest" description="Disordered" evidence="5">
    <location>
        <begin position="1"/>
        <end position="110"/>
    </location>
</feature>
<dbReference type="EC" id="3.1.3.48" evidence="2"/>
<dbReference type="OrthoDB" id="426001at2759"/>
<organism evidence="8 9">
    <name type="scientific">Hyphopichia burtonii NRRL Y-1933</name>
    <dbReference type="NCBI Taxonomy" id="984485"/>
    <lineage>
        <taxon>Eukaryota</taxon>
        <taxon>Fungi</taxon>
        <taxon>Dikarya</taxon>
        <taxon>Ascomycota</taxon>
        <taxon>Saccharomycotina</taxon>
        <taxon>Pichiomycetes</taxon>
        <taxon>Debaryomycetaceae</taxon>
        <taxon>Hyphopichia</taxon>
    </lineage>
</organism>
<feature type="domain" description="Tyrosine-protein phosphatase" evidence="6">
    <location>
        <begin position="254"/>
        <end position="414"/>
    </location>
</feature>
<dbReference type="Gene3D" id="3.90.190.10">
    <property type="entry name" value="Protein tyrosine phosphatase superfamily"/>
    <property type="match status" value="1"/>
</dbReference>
<dbReference type="EMBL" id="KV454545">
    <property type="protein sequence ID" value="ODV65139.1"/>
    <property type="molecule type" value="Genomic_DNA"/>
</dbReference>
<keyword evidence="4" id="KW-0904">Protein phosphatase</keyword>
<dbReference type="GO" id="GO:0005634">
    <property type="term" value="C:nucleus"/>
    <property type="evidence" value="ECO:0007669"/>
    <property type="project" value="TreeGrafter"/>
</dbReference>
<evidence type="ECO:0000259" key="6">
    <source>
        <dbReference type="PROSITE" id="PS50054"/>
    </source>
</evidence>
<name>A0A1E4RD00_9ASCO</name>
<dbReference type="SMART" id="SM00195">
    <property type="entry name" value="DSPc"/>
    <property type="match status" value="1"/>
</dbReference>
<evidence type="ECO:0000256" key="1">
    <source>
        <dbReference type="ARBA" id="ARBA00008601"/>
    </source>
</evidence>
<keyword evidence="3" id="KW-0378">Hydrolase</keyword>
<dbReference type="InterPro" id="IPR029021">
    <property type="entry name" value="Prot-tyrosine_phosphatase-like"/>
</dbReference>
<keyword evidence="9" id="KW-1185">Reference proteome</keyword>
<dbReference type="InterPro" id="IPR020422">
    <property type="entry name" value="TYR_PHOSPHATASE_DUAL_dom"/>
</dbReference>
<feature type="compositionally biased region" description="Low complexity" evidence="5">
    <location>
        <begin position="58"/>
        <end position="77"/>
    </location>
</feature>
<dbReference type="PANTHER" id="PTHR10159">
    <property type="entry name" value="DUAL SPECIFICITY PROTEIN PHOSPHATASE"/>
    <property type="match status" value="1"/>
</dbReference>
<dbReference type="InterPro" id="IPR016130">
    <property type="entry name" value="Tyr_Pase_AS"/>
</dbReference>
<evidence type="ECO:0000259" key="7">
    <source>
        <dbReference type="PROSITE" id="PS50056"/>
    </source>
</evidence>